<keyword evidence="2 3" id="KW-0040">ANK repeat</keyword>
<dbReference type="Gene3D" id="1.25.40.20">
    <property type="entry name" value="Ankyrin repeat-containing domain"/>
    <property type="match status" value="4"/>
</dbReference>
<feature type="repeat" description="ANK" evidence="3">
    <location>
        <begin position="370"/>
        <end position="399"/>
    </location>
</feature>
<comment type="caution">
    <text evidence="5">The sequence shown here is derived from an EMBL/GenBank/DDBJ whole genome shotgun (WGS) entry which is preliminary data.</text>
</comment>
<feature type="repeat" description="ANK" evidence="3">
    <location>
        <begin position="329"/>
        <end position="358"/>
    </location>
</feature>
<dbReference type="Pfam" id="PF00023">
    <property type="entry name" value="Ank"/>
    <property type="match status" value="2"/>
</dbReference>
<feature type="compositionally biased region" description="Polar residues" evidence="4">
    <location>
        <begin position="15"/>
        <end position="25"/>
    </location>
</feature>
<name>A0A9P9XWH7_9HYPO</name>
<protein>
    <submittedName>
        <fullName evidence="5">Uncharacterized protein</fullName>
    </submittedName>
</protein>
<evidence type="ECO:0000313" key="5">
    <source>
        <dbReference type="EMBL" id="KAI6779139.1"/>
    </source>
</evidence>
<feature type="compositionally biased region" description="Basic and acidic residues" evidence="4">
    <location>
        <begin position="674"/>
        <end position="684"/>
    </location>
</feature>
<dbReference type="PROSITE" id="PS50088">
    <property type="entry name" value="ANK_REPEAT"/>
    <property type="match status" value="3"/>
</dbReference>
<keyword evidence="6" id="KW-1185">Reference proteome</keyword>
<evidence type="ECO:0000256" key="1">
    <source>
        <dbReference type="ARBA" id="ARBA00022737"/>
    </source>
</evidence>
<proteinExistence type="predicted"/>
<dbReference type="EMBL" id="JAGIXG020000052">
    <property type="protein sequence ID" value="KAI6779139.1"/>
    <property type="molecule type" value="Genomic_DNA"/>
</dbReference>
<evidence type="ECO:0000256" key="2">
    <source>
        <dbReference type="ARBA" id="ARBA00023043"/>
    </source>
</evidence>
<reference evidence="5" key="2">
    <citation type="submission" date="2022-07" db="EMBL/GenBank/DDBJ databases">
        <authorList>
            <person name="Goncalves M.F.M."/>
            <person name="Hilario S."/>
            <person name="Van De Peer Y."/>
            <person name="Esteves A.C."/>
            <person name="Alves A."/>
        </authorList>
    </citation>
    <scope>NUCLEOTIDE SEQUENCE</scope>
    <source>
        <strain evidence="5">MUM 19.33</strain>
    </source>
</reference>
<sequence length="695" mass="74357">MDKLVERRIKARGSGNPQEPTQGSCSDGPPSPFAGQEAQQAQEARLTHETLPERTNLADANAILFLNVADTRIQLTALHLSAMLKASTISALLLGDDTTIIDPNSLLKVMSYGNALQLTPLHIAILRQSKTDMQHLARRGADLESVLDLDAGGLYAKLSPLQLATMVRSWNIAQALLGNHADAHARHPLGLRRDCQIEVTPLHILLLSGEGDVPGLASMRSKAPANIELRMETDMSALDVAAGMNQASMIDLFSDYGFDVAAASSQKTGWLRILALMIASASGIEMLGQAGLLYLREIDDKSAITVGVQMDAYFSSTVTMSLTFEALGTILHVACALGNTSMTRALIAKGASVESRCDVNAGDTMQACLTPLHLAVLGRHSRTASCLLQNGASLSASAEFHVEKTVRGHVLAPHLAEWLGNNAVSRLVEKAADTVRIKVKGDLAAIHLAALTGDQETMLTLLNHGTSVDAPCSAHLEAKPASKHELDLHVDLQSQLTPLHLAVAVGRAHLIPMLVQSTGDVECPIKVIGITTVEVGGARVKRTVAFTGTALHLAAALGSIQTIRALLDNGANVHAKSDNGRTAYEWAKTRGHEDAASILREHEQSDAGKQRRLLLKQRWHDVFSRGALHTSGTVEGNQSTGHLDGEEESSQRDTFRPNGVAGMIARWVAKRAKDRRDKANDDRLSGATDDEQGVD</sequence>
<feature type="region of interest" description="Disordered" evidence="4">
    <location>
        <begin position="1"/>
        <end position="42"/>
    </location>
</feature>
<keyword evidence="1" id="KW-0677">Repeat</keyword>
<reference evidence="5" key="1">
    <citation type="journal article" date="2021" name="J Fungi (Basel)">
        <title>Genomic and Metabolomic Analyses of the Marine Fungus Emericellopsis cladophorae: Insights into Saltwater Adaptability Mechanisms and Its Biosynthetic Potential.</title>
        <authorList>
            <person name="Goncalves M.F.M."/>
            <person name="Hilario S."/>
            <person name="Van de Peer Y."/>
            <person name="Esteves A.C."/>
            <person name="Alves A."/>
        </authorList>
    </citation>
    <scope>NUCLEOTIDE SEQUENCE</scope>
    <source>
        <strain evidence="5">MUM 19.33</strain>
    </source>
</reference>
<dbReference type="InterPro" id="IPR002110">
    <property type="entry name" value="Ankyrin_rpt"/>
</dbReference>
<dbReference type="RefSeq" id="XP_051359995.1">
    <property type="nucleotide sequence ID" value="XM_051509005.1"/>
</dbReference>
<dbReference type="InterPro" id="IPR036770">
    <property type="entry name" value="Ankyrin_rpt-contain_sf"/>
</dbReference>
<dbReference type="AlphaFoldDB" id="A0A9P9XWH7"/>
<feature type="compositionally biased region" description="Polar residues" evidence="4">
    <location>
        <begin position="630"/>
        <end position="641"/>
    </location>
</feature>
<dbReference type="PANTHER" id="PTHR24198:SF165">
    <property type="entry name" value="ANKYRIN REPEAT-CONTAINING PROTEIN-RELATED"/>
    <property type="match status" value="1"/>
</dbReference>
<organism evidence="5 6">
    <name type="scientific">Emericellopsis cladophorae</name>
    <dbReference type="NCBI Taxonomy" id="2686198"/>
    <lineage>
        <taxon>Eukaryota</taxon>
        <taxon>Fungi</taxon>
        <taxon>Dikarya</taxon>
        <taxon>Ascomycota</taxon>
        <taxon>Pezizomycotina</taxon>
        <taxon>Sordariomycetes</taxon>
        <taxon>Hypocreomycetidae</taxon>
        <taxon>Hypocreales</taxon>
        <taxon>Bionectriaceae</taxon>
        <taxon>Emericellopsis</taxon>
    </lineage>
</organism>
<feature type="repeat" description="ANK" evidence="3">
    <location>
        <begin position="546"/>
        <end position="578"/>
    </location>
</feature>
<dbReference type="Proteomes" id="UP001055219">
    <property type="component" value="Unassembled WGS sequence"/>
</dbReference>
<dbReference type="GeneID" id="75834068"/>
<gene>
    <name evidence="5" type="ORF">J7T54_007594</name>
</gene>
<dbReference type="SMART" id="SM00248">
    <property type="entry name" value="ANK"/>
    <property type="match status" value="9"/>
</dbReference>
<accession>A0A9P9XWH7</accession>
<evidence type="ECO:0000256" key="4">
    <source>
        <dbReference type="SAM" id="MobiDB-lite"/>
    </source>
</evidence>
<dbReference type="Pfam" id="PF12796">
    <property type="entry name" value="Ank_2"/>
    <property type="match status" value="1"/>
</dbReference>
<dbReference type="OrthoDB" id="7464126at2759"/>
<feature type="region of interest" description="Disordered" evidence="4">
    <location>
        <begin position="630"/>
        <end position="695"/>
    </location>
</feature>
<evidence type="ECO:0000256" key="3">
    <source>
        <dbReference type="PROSITE-ProRule" id="PRU00023"/>
    </source>
</evidence>
<dbReference type="PROSITE" id="PS50297">
    <property type="entry name" value="ANK_REP_REGION"/>
    <property type="match status" value="1"/>
</dbReference>
<evidence type="ECO:0000313" key="6">
    <source>
        <dbReference type="Proteomes" id="UP001055219"/>
    </source>
</evidence>
<dbReference type="PANTHER" id="PTHR24198">
    <property type="entry name" value="ANKYRIN REPEAT AND PROTEIN KINASE DOMAIN-CONTAINING PROTEIN"/>
    <property type="match status" value="1"/>
</dbReference>
<dbReference type="SUPFAM" id="SSF48403">
    <property type="entry name" value="Ankyrin repeat"/>
    <property type="match status" value="2"/>
</dbReference>